<evidence type="ECO:0000256" key="10">
    <source>
        <dbReference type="ARBA" id="ARBA00022989"/>
    </source>
</evidence>
<evidence type="ECO:0000256" key="15">
    <source>
        <dbReference type="ARBA" id="ARBA00044737"/>
    </source>
</evidence>
<evidence type="ECO:0000259" key="18">
    <source>
        <dbReference type="SMART" id="SM00822"/>
    </source>
</evidence>
<evidence type="ECO:0000256" key="16">
    <source>
        <dbReference type="ARBA" id="ARBA00048930"/>
    </source>
</evidence>
<sequence>MSQLLLGATIVLLILVAIISLDVMGLAFWKGNQFPVEGKTVLLTGSSQGMGREIARLLSARGANLILVARTTKNLESALEHAKVHAKNPSSQRFTYISADVTSESENARILAEATAWNNGNMPEIVWCIAGASTPGLFIETSTDTLRRQMDLNYFAAAYLAQKTLQAWLYPEVPYENGSHGKSTAPEPPRKFIITSSALAFVGILGYSPYAPAKAALRSLADGLRSEVQMYNAARRSSNTTTGQVPAPFDVNIHVIFPGTILSPGFENEEKTKHPVTRELETTDPKQTELEAATTVVNGLEGGNFMTATNWVVHLLRWGAIGSSQKNNIVLDTLGVWIATIVWLIVVPDLNSKVWNWGKKNGMPLFKQNAQ</sequence>
<dbReference type="InterPro" id="IPR002347">
    <property type="entry name" value="SDR_fam"/>
</dbReference>
<evidence type="ECO:0000313" key="20">
    <source>
        <dbReference type="Proteomes" id="UP000800039"/>
    </source>
</evidence>
<keyword evidence="6" id="KW-0547">Nucleotide-binding</keyword>
<evidence type="ECO:0000256" key="17">
    <source>
        <dbReference type="SAM" id="Phobius"/>
    </source>
</evidence>
<dbReference type="PANTHER" id="PTHR43550:SF3">
    <property type="entry name" value="3-KETODIHYDROSPHINGOSINE REDUCTASE"/>
    <property type="match status" value="1"/>
</dbReference>
<keyword evidence="11" id="KW-0560">Oxidoreductase</keyword>
<comment type="pathway">
    <text evidence="2">Lipid metabolism; sphingolipid metabolism.</text>
</comment>
<keyword evidence="13 17" id="KW-0472">Membrane</keyword>
<proteinExistence type="inferred from homology"/>
<reference evidence="19" key="1">
    <citation type="submission" date="2020-01" db="EMBL/GenBank/DDBJ databases">
        <authorList>
            <consortium name="DOE Joint Genome Institute"/>
            <person name="Haridas S."/>
            <person name="Albert R."/>
            <person name="Binder M."/>
            <person name="Bloem J."/>
            <person name="Labutti K."/>
            <person name="Salamov A."/>
            <person name="Andreopoulos B."/>
            <person name="Baker S.E."/>
            <person name="Barry K."/>
            <person name="Bills G."/>
            <person name="Bluhm B.H."/>
            <person name="Cannon C."/>
            <person name="Castanera R."/>
            <person name="Culley D.E."/>
            <person name="Daum C."/>
            <person name="Ezra D."/>
            <person name="Gonzalez J.B."/>
            <person name="Henrissat B."/>
            <person name="Kuo A."/>
            <person name="Liang C."/>
            <person name="Lipzen A."/>
            <person name="Lutzoni F."/>
            <person name="Magnuson J."/>
            <person name="Mondo S."/>
            <person name="Nolan M."/>
            <person name="Ohm R."/>
            <person name="Pangilinan J."/>
            <person name="Park H.-J."/>
            <person name="Ramirez L."/>
            <person name="Alfaro M."/>
            <person name="Sun H."/>
            <person name="Tritt A."/>
            <person name="Yoshinaga Y."/>
            <person name="Zwiers L.-H."/>
            <person name="Turgeon B.G."/>
            <person name="Goodwin S.B."/>
            <person name="Spatafora J.W."/>
            <person name="Crous P.W."/>
            <person name="Grigoriev I.V."/>
        </authorList>
    </citation>
    <scope>NUCLEOTIDE SEQUENCE</scope>
    <source>
        <strain evidence="19">CBS 394.84</strain>
    </source>
</reference>
<dbReference type="EC" id="1.1.1.102" evidence="14"/>
<dbReference type="GO" id="GO:0030148">
    <property type="term" value="P:sphingolipid biosynthetic process"/>
    <property type="evidence" value="ECO:0007669"/>
    <property type="project" value="InterPro"/>
</dbReference>
<comment type="similarity">
    <text evidence="4">Belongs to the short-chain dehydrogenases/reductases (SDR) family.</text>
</comment>
<evidence type="ECO:0000256" key="5">
    <source>
        <dbReference type="ARBA" id="ARBA00022692"/>
    </source>
</evidence>
<dbReference type="InterPro" id="IPR036291">
    <property type="entry name" value="NAD(P)-bd_dom_sf"/>
</dbReference>
<keyword evidence="9" id="KW-0746">Sphingolipid metabolism</keyword>
<keyword evidence="20" id="KW-1185">Reference proteome</keyword>
<dbReference type="GO" id="GO:0047560">
    <property type="term" value="F:3-dehydrosphinganine reductase activity"/>
    <property type="evidence" value="ECO:0007669"/>
    <property type="project" value="UniProtKB-EC"/>
</dbReference>
<keyword evidence="5 17" id="KW-0812">Transmembrane</keyword>
<name>A0A9P4L475_9PLEO</name>
<dbReference type="Proteomes" id="UP000800039">
    <property type="component" value="Unassembled WGS sequence"/>
</dbReference>
<evidence type="ECO:0000313" key="19">
    <source>
        <dbReference type="EMBL" id="KAF1841012.1"/>
    </source>
</evidence>
<comment type="catalytic activity">
    <reaction evidence="16">
        <text>sphinganine + NADP(+) = 3-oxosphinganine + NADPH + H(+)</text>
        <dbReference type="Rhea" id="RHEA:22640"/>
        <dbReference type="ChEBI" id="CHEBI:15378"/>
        <dbReference type="ChEBI" id="CHEBI:57783"/>
        <dbReference type="ChEBI" id="CHEBI:57817"/>
        <dbReference type="ChEBI" id="CHEBI:58299"/>
        <dbReference type="ChEBI" id="CHEBI:58349"/>
        <dbReference type="EC" id="1.1.1.102"/>
    </reaction>
    <physiologicalReaction direction="right-to-left" evidence="16">
        <dbReference type="Rhea" id="RHEA:22642"/>
    </physiologicalReaction>
</comment>
<evidence type="ECO:0000256" key="13">
    <source>
        <dbReference type="ARBA" id="ARBA00023136"/>
    </source>
</evidence>
<dbReference type="PRINTS" id="PR00081">
    <property type="entry name" value="GDHRDH"/>
</dbReference>
<dbReference type="Gene3D" id="3.40.50.720">
    <property type="entry name" value="NAD(P)-binding Rossmann-like Domain"/>
    <property type="match status" value="1"/>
</dbReference>
<evidence type="ECO:0000256" key="8">
    <source>
        <dbReference type="ARBA" id="ARBA00022857"/>
    </source>
</evidence>
<dbReference type="GeneID" id="63847745"/>
<gene>
    <name evidence="19" type="ORF">K460DRAFT_321750</name>
</gene>
<evidence type="ECO:0000256" key="14">
    <source>
        <dbReference type="ARBA" id="ARBA00026112"/>
    </source>
</evidence>
<evidence type="ECO:0000256" key="4">
    <source>
        <dbReference type="ARBA" id="ARBA00006484"/>
    </source>
</evidence>
<protein>
    <recommendedName>
        <fullName evidence="14">3-dehydrosphinganine reductase</fullName>
        <ecNumber evidence="14">1.1.1.102</ecNumber>
    </recommendedName>
</protein>
<keyword evidence="12" id="KW-0443">Lipid metabolism</keyword>
<dbReference type="InterPro" id="IPR057326">
    <property type="entry name" value="KR_dom"/>
</dbReference>
<evidence type="ECO:0000256" key="6">
    <source>
        <dbReference type="ARBA" id="ARBA00022741"/>
    </source>
</evidence>
<dbReference type="SMART" id="SM00822">
    <property type="entry name" value="PKS_KR"/>
    <property type="match status" value="1"/>
</dbReference>
<dbReference type="EMBL" id="ML976619">
    <property type="protein sequence ID" value="KAF1841012.1"/>
    <property type="molecule type" value="Genomic_DNA"/>
</dbReference>
<feature type="transmembrane region" description="Helical" evidence="17">
    <location>
        <begin position="6"/>
        <end position="29"/>
    </location>
</feature>
<dbReference type="AlphaFoldDB" id="A0A9P4L475"/>
<evidence type="ECO:0000256" key="1">
    <source>
        <dbReference type="ARBA" id="ARBA00004586"/>
    </source>
</evidence>
<organism evidence="19 20">
    <name type="scientific">Cucurbitaria berberidis CBS 394.84</name>
    <dbReference type="NCBI Taxonomy" id="1168544"/>
    <lineage>
        <taxon>Eukaryota</taxon>
        <taxon>Fungi</taxon>
        <taxon>Dikarya</taxon>
        <taxon>Ascomycota</taxon>
        <taxon>Pezizomycotina</taxon>
        <taxon>Dothideomycetes</taxon>
        <taxon>Pleosporomycetidae</taxon>
        <taxon>Pleosporales</taxon>
        <taxon>Pleosporineae</taxon>
        <taxon>Cucurbitariaceae</taxon>
        <taxon>Cucurbitaria</taxon>
    </lineage>
</organism>
<keyword evidence="7" id="KW-0256">Endoplasmic reticulum</keyword>
<dbReference type="GO" id="GO:0000166">
    <property type="term" value="F:nucleotide binding"/>
    <property type="evidence" value="ECO:0007669"/>
    <property type="project" value="UniProtKB-KW"/>
</dbReference>
<evidence type="ECO:0000256" key="11">
    <source>
        <dbReference type="ARBA" id="ARBA00023002"/>
    </source>
</evidence>
<dbReference type="SUPFAM" id="SSF51735">
    <property type="entry name" value="NAD(P)-binding Rossmann-fold domains"/>
    <property type="match status" value="1"/>
</dbReference>
<dbReference type="RefSeq" id="XP_040783575.1">
    <property type="nucleotide sequence ID" value="XM_040930493.1"/>
</dbReference>
<feature type="domain" description="Ketoreductase" evidence="18">
    <location>
        <begin position="39"/>
        <end position="236"/>
    </location>
</feature>
<dbReference type="Pfam" id="PF00106">
    <property type="entry name" value="adh_short"/>
    <property type="match status" value="1"/>
</dbReference>
<evidence type="ECO:0000256" key="7">
    <source>
        <dbReference type="ARBA" id="ARBA00022824"/>
    </source>
</evidence>
<keyword evidence="8" id="KW-0521">NADP</keyword>
<keyword evidence="10 17" id="KW-1133">Transmembrane helix</keyword>
<dbReference type="PANTHER" id="PTHR43550">
    <property type="entry name" value="3-KETODIHYDROSPHINGOSINE REDUCTASE"/>
    <property type="match status" value="1"/>
</dbReference>
<comment type="subcellular location">
    <subcellularLocation>
        <location evidence="1">Endoplasmic reticulum membrane</location>
    </subcellularLocation>
</comment>
<accession>A0A9P4L475</accession>
<dbReference type="GO" id="GO:0005789">
    <property type="term" value="C:endoplasmic reticulum membrane"/>
    <property type="evidence" value="ECO:0007669"/>
    <property type="project" value="UniProtKB-SubCell"/>
</dbReference>
<dbReference type="CDD" id="cd08939">
    <property type="entry name" value="KDSR-like_SDR_c"/>
    <property type="match status" value="1"/>
</dbReference>
<evidence type="ECO:0000256" key="2">
    <source>
        <dbReference type="ARBA" id="ARBA00004760"/>
    </source>
</evidence>
<evidence type="ECO:0000256" key="3">
    <source>
        <dbReference type="ARBA" id="ARBA00004991"/>
    </source>
</evidence>
<dbReference type="OrthoDB" id="10267115at2759"/>
<dbReference type="InterPro" id="IPR045022">
    <property type="entry name" value="KDSR-like"/>
</dbReference>
<dbReference type="GO" id="GO:0006666">
    <property type="term" value="P:3-keto-sphinganine metabolic process"/>
    <property type="evidence" value="ECO:0007669"/>
    <property type="project" value="InterPro"/>
</dbReference>
<dbReference type="FunFam" id="3.40.50.720:FF:000456">
    <property type="entry name" value="3-ketodihydrosphingosine reductase tsc10"/>
    <property type="match status" value="1"/>
</dbReference>
<comment type="function">
    <text evidence="15">Catalyzes the reduction of 3'-oxosphinganine (3-ketodihydrosphingosine/KDS) to sphinganine (dihydrosphingosine/DHS), the second step of de novo sphingolipid biosynthesis.</text>
</comment>
<evidence type="ECO:0000256" key="9">
    <source>
        <dbReference type="ARBA" id="ARBA00022919"/>
    </source>
</evidence>
<evidence type="ECO:0000256" key="12">
    <source>
        <dbReference type="ARBA" id="ARBA00023098"/>
    </source>
</evidence>
<comment type="caution">
    <text evidence="19">The sequence shown here is derived from an EMBL/GenBank/DDBJ whole genome shotgun (WGS) entry which is preliminary data.</text>
</comment>
<comment type="pathway">
    <text evidence="3">Sphingolipid metabolism.</text>
</comment>